<dbReference type="GeneID" id="33566925"/>
<evidence type="ECO:0000259" key="4">
    <source>
        <dbReference type="Pfam" id="PF22624"/>
    </source>
</evidence>
<dbReference type="EMBL" id="MCFF01000034">
    <property type="protein sequence ID" value="ORZ09398.1"/>
    <property type="molecule type" value="Genomic_DNA"/>
</dbReference>
<dbReference type="InParanoid" id="A0A1Y2GFJ6"/>
<evidence type="ECO:0000256" key="2">
    <source>
        <dbReference type="ARBA" id="ARBA00022679"/>
    </source>
</evidence>
<dbReference type="Gene3D" id="3.90.470.20">
    <property type="entry name" value="4'-phosphopantetheinyl transferase domain"/>
    <property type="match status" value="2"/>
</dbReference>
<keyword evidence="2" id="KW-0808">Transferase</keyword>
<dbReference type="AlphaFoldDB" id="A0A1Y2GFJ6"/>
<evidence type="ECO:0000259" key="3">
    <source>
        <dbReference type="Pfam" id="PF01648"/>
    </source>
</evidence>
<dbReference type="Pfam" id="PF22624">
    <property type="entry name" value="AASDHPPT_N"/>
    <property type="match status" value="1"/>
</dbReference>
<dbReference type="SUPFAM" id="SSF56214">
    <property type="entry name" value="4'-phosphopantetheinyl transferase"/>
    <property type="match status" value="2"/>
</dbReference>
<feature type="domain" description="4'-phosphopantetheinyl transferase N-terminal" evidence="4">
    <location>
        <begin position="40"/>
        <end position="124"/>
    </location>
</feature>
<dbReference type="GO" id="GO:0000287">
    <property type="term" value="F:magnesium ion binding"/>
    <property type="evidence" value="ECO:0007669"/>
    <property type="project" value="InterPro"/>
</dbReference>
<dbReference type="GO" id="GO:0008897">
    <property type="term" value="F:holo-[acyl-carrier-protein] synthase activity"/>
    <property type="evidence" value="ECO:0007669"/>
    <property type="project" value="UniProtKB-EC"/>
</dbReference>
<dbReference type="PANTHER" id="PTHR12215">
    <property type="entry name" value="PHOSPHOPANTETHEINE TRANSFERASE"/>
    <property type="match status" value="1"/>
</dbReference>
<dbReference type="InterPro" id="IPR008278">
    <property type="entry name" value="4-PPantetheinyl_Trfase_dom"/>
</dbReference>
<dbReference type="RefSeq" id="XP_021878851.1">
    <property type="nucleotide sequence ID" value="XM_022025081.1"/>
</dbReference>
<dbReference type="STRING" id="64571.A0A1Y2GFJ6"/>
<accession>A0A1Y2GFJ6</accession>
<dbReference type="Pfam" id="PF01648">
    <property type="entry name" value="ACPS"/>
    <property type="match status" value="1"/>
</dbReference>
<proteinExistence type="predicted"/>
<dbReference type="GO" id="GO:0005829">
    <property type="term" value="C:cytosol"/>
    <property type="evidence" value="ECO:0007669"/>
    <property type="project" value="TreeGrafter"/>
</dbReference>
<reference evidence="5 6" key="1">
    <citation type="submission" date="2016-07" db="EMBL/GenBank/DDBJ databases">
        <title>Pervasive Adenine N6-methylation of Active Genes in Fungi.</title>
        <authorList>
            <consortium name="DOE Joint Genome Institute"/>
            <person name="Mondo S.J."/>
            <person name="Dannebaum R.O."/>
            <person name="Kuo R.C."/>
            <person name="Labutti K."/>
            <person name="Haridas S."/>
            <person name="Kuo A."/>
            <person name="Salamov A."/>
            <person name="Ahrendt S.R."/>
            <person name="Lipzen A."/>
            <person name="Sullivan W."/>
            <person name="Andreopoulos W.B."/>
            <person name="Clum A."/>
            <person name="Lindquist E."/>
            <person name="Daum C."/>
            <person name="Ramamoorthy G.K."/>
            <person name="Gryganskyi A."/>
            <person name="Culley D."/>
            <person name="Magnuson J.K."/>
            <person name="James T.Y."/>
            <person name="O'Malley M.A."/>
            <person name="Stajich J.E."/>
            <person name="Spatafora J.W."/>
            <person name="Visel A."/>
            <person name="Grigoriev I.V."/>
        </authorList>
    </citation>
    <scope>NUCLEOTIDE SEQUENCE [LARGE SCALE GENOMIC DNA]</scope>
    <source>
        <strain evidence="5 6">NRRL 3116</strain>
    </source>
</reference>
<evidence type="ECO:0000256" key="1">
    <source>
        <dbReference type="ARBA" id="ARBA00013172"/>
    </source>
</evidence>
<dbReference type="OrthoDB" id="26719at2759"/>
<dbReference type="EC" id="2.7.8.7" evidence="1"/>
<evidence type="ECO:0000313" key="6">
    <source>
        <dbReference type="Proteomes" id="UP000193648"/>
    </source>
</evidence>
<dbReference type="Proteomes" id="UP000193648">
    <property type="component" value="Unassembled WGS sequence"/>
</dbReference>
<comment type="caution">
    <text evidence="5">The sequence shown here is derived from an EMBL/GenBank/DDBJ whole genome shotgun (WGS) entry which is preliminary data.</text>
</comment>
<dbReference type="InterPro" id="IPR050559">
    <property type="entry name" value="P-Pant_transferase_sf"/>
</dbReference>
<feature type="domain" description="4'-phosphopantetheinyl transferase" evidence="3">
    <location>
        <begin position="132"/>
        <end position="229"/>
    </location>
</feature>
<dbReference type="PANTHER" id="PTHR12215:SF10">
    <property type="entry name" value="L-AMINOADIPATE-SEMIALDEHYDE DEHYDROGENASE-PHOSPHOPANTETHEINYL TRANSFERASE"/>
    <property type="match status" value="1"/>
</dbReference>
<dbReference type="FunCoup" id="A0A1Y2GFJ6">
    <property type="interactions" value="372"/>
</dbReference>
<dbReference type="InterPro" id="IPR037143">
    <property type="entry name" value="4-PPantetheinyl_Trfase_dom_sf"/>
</dbReference>
<name>A0A1Y2GFJ6_9FUNG</name>
<dbReference type="InterPro" id="IPR055066">
    <property type="entry name" value="AASDHPPT_N"/>
</dbReference>
<evidence type="ECO:0000313" key="5">
    <source>
        <dbReference type="EMBL" id="ORZ09398.1"/>
    </source>
</evidence>
<keyword evidence="6" id="KW-1185">Reference proteome</keyword>
<organism evidence="5 6">
    <name type="scientific">Lobosporangium transversale</name>
    <dbReference type="NCBI Taxonomy" id="64571"/>
    <lineage>
        <taxon>Eukaryota</taxon>
        <taxon>Fungi</taxon>
        <taxon>Fungi incertae sedis</taxon>
        <taxon>Mucoromycota</taxon>
        <taxon>Mortierellomycotina</taxon>
        <taxon>Mortierellomycetes</taxon>
        <taxon>Mortierellales</taxon>
        <taxon>Mortierellaceae</taxon>
        <taxon>Lobosporangium</taxon>
    </lineage>
</organism>
<sequence length="299" mass="34259">MPITRWAFDIRQALLLEHIEPLVTSLVEDDSSNIVPVTNLLNFLQGEDSDYLLRYRNDDDIRRALIGRLMIHAFFVAHYGCQWETMVFSRSATNKPILLEPEHLRNVSFNVSHHGNWVVFVGSTSLESNVRLGTDVTDFKEQVPMEPFDAFLSCYRDQFTLNELSFVKNAPSDLLDSQNASNQRRRFCRVWCLKESVGKALGVGIDYNLRSVEFSIHEEEETQKPIHSTTMQVHSPTPDFPGDGWSFEEALLDDEHCYAVAAHSSDVDDSESLMDGSEIKRLDWRELLKDAVPYPPQFS</sequence>
<protein>
    <recommendedName>
        <fullName evidence="1">holo-[acyl-carrier-protein] synthase</fullName>
        <ecNumber evidence="1">2.7.8.7</ecNumber>
    </recommendedName>
</protein>
<dbReference type="GO" id="GO:0019878">
    <property type="term" value="P:lysine biosynthetic process via aminoadipic acid"/>
    <property type="evidence" value="ECO:0007669"/>
    <property type="project" value="TreeGrafter"/>
</dbReference>
<gene>
    <name evidence="5" type="ORF">BCR41DRAFT_358655</name>
</gene>